<gene>
    <name evidence="2" type="ORF">F2P56_020633</name>
</gene>
<evidence type="ECO:0000313" key="3">
    <source>
        <dbReference type="Proteomes" id="UP000619265"/>
    </source>
</evidence>
<protein>
    <recommendedName>
        <fullName evidence="4">DUF4283 domain-containing protein</fullName>
    </recommendedName>
</protein>
<name>A0A833U517_JUGRE</name>
<evidence type="ECO:0000256" key="1">
    <source>
        <dbReference type="SAM" id="MobiDB-lite"/>
    </source>
</evidence>
<accession>A0A833U517</accession>
<dbReference type="Gramene" id="Jr09_12240_p1">
    <property type="protein sequence ID" value="cds.Jr09_12240_p1"/>
    <property type="gene ID" value="Jr09_12240"/>
</dbReference>
<proteinExistence type="predicted"/>
<evidence type="ECO:0000313" key="2">
    <source>
        <dbReference type="EMBL" id="KAF5460791.1"/>
    </source>
</evidence>
<reference evidence="2" key="1">
    <citation type="submission" date="2015-10" db="EMBL/GenBank/DDBJ databases">
        <authorList>
            <person name="Martinez-Garcia P.J."/>
            <person name="Crepeau M.W."/>
            <person name="Puiu D."/>
            <person name="Gonzalez-Ibeas D."/>
            <person name="Whalen J."/>
            <person name="Stevens K."/>
            <person name="Paul R."/>
            <person name="Butterfield T."/>
            <person name="Britton M."/>
            <person name="Reagan R."/>
            <person name="Chakraborty S."/>
            <person name="Walawage S.L."/>
            <person name="Vasquez-Gross H.A."/>
            <person name="Cardeno C."/>
            <person name="Famula R."/>
            <person name="Pratt K."/>
            <person name="Kuruganti S."/>
            <person name="Aradhya M.K."/>
            <person name="Leslie C.A."/>
            <person name="Dandekar A.M."/>
            <person name="Salzberg S.L."/>
            <person name="Wegrzyn J.L."/>
            <person name="Langley C.H."/>
            <person name="Neale D.B."/>
        </authorList>
    </citation>
    <scope>NUCLEOTIDE SEQUENCE</scope>
    <source>
        <tissue evidence="2">Leaves</tissue>
    </source>
</reference>
<sequence>MGLCREFVIDHKVFEFRKENERWWRITKRSSRVVKYISLDHETMGWLGSMVKECAASLGSAEFLRTRRKGNMVLMVRRGSNYYGSFIVLSEFGHDKRRGMIVVPEGRKGEGWRYFGDTVNELSPPFSSTVSQGRNRTLSAFQEGSLKLARQEGGDSLLIAGGARSYSEALKAQKVQSREGSAVVPATTSPEIVQNRGVVSNVWMGSNEESILGVLNNRVEKIGLLLDEIVWLKRSVKGKEVLQNGMGREGDGLGLGAGKGKPVMGPGMGSGVGQAVGPKKYWKQRNRARPEISGLGPSQTLAAPISVSPAPTPSQKEPPVTVDHHGVPLGPFRQEEGEDSEVTEERLISRVVFSLQLDGFFVGEQSVSAASGGRRSRWCSCAGTGGRGRAFGGFHVFVLWVVTGKYAEKAVCGGWRPSGESNTFGTWFFSTRFSDGSCSFQRGVRFSVWFRTSFIFSRQHR</sequence>
<feature type="region of interest" description="Disordered" evidence="1">
    <location>
        <begin position="286"/>
        <end position="340"/>
    </location>
</feature>
<dbReference type="AlphaFoldDB" id="A0A833U517"/>
<evidence type="ECO:0008006" key="4">
    <source>
        <dbReference type="Google" id="ProtNLM"/>
    </source>
</evidence>
<dbReference type="Proteomes" id="UP000619265">
    <property type="component" value="Unassembled WGS sequence"/>
</dbReference>
<reference evidence="2" key="2">
    <citation type="submission" date="2020-03" db="EMBL/GenBank/DDBJ databases">
        <title>Walnut 2.0.</title>
        <authorList>
            <person name="Marrano A."/>
            <person name="Britton M."/>
            <person name="Zimin A.V."/>
            <person name="Zaini P.A."/>
            <person name="Workman R."/>
            <person name="Puiu D."/>
            <person name="Bianco L."/>
            <person name="Allen B.J."/>
            <person name="Troggio M."/>
            <person name="Leslie C.A."/>
            <person name="Timp W."/>
            <person name="Dendekar A."/>
            <person name="Salzberg S.L."/>
            <person name="Neale D.B."/>
        </authorList>
    </citation>
    <scope>NUCLEOTIDE SEQUENCE</scope>
    <source>
        <tissue evidence="2">Leaves</tissue>
    </source>
</reference>
<comment type="caution">
    <text evidence="2">The sequence shown here is derived from an EMBL/GenBank/DDBJ whole genome shotgun (WGS) entry which is preliminary data.</text>
</comment>
<organism evidence="2 3">
    <name type="scientific">Juglans regia</name>
    <name type="common">English walnut</name>
    <dbReference type="NCBI Taxonomy" id="51240"/>
    <lineage>
        <taxon>Eukaryota</taxon>
        <taxon>Viridiplantae</taxon>
        <taxon>Streptophyta</taxon>
        <taxon>Embryophyta</taxon>
        <taxon>Tracheophyta</taxon>
        <taxon>Spermatophyta</taxon>
        <taxon>Magnoliopsida</taxon>
        <taxon>eudicotyledons</taxon>
        <taxon>Gunneridae</taxon>
        <taxon>Pentapetalae</taxon>
        <taxon>rosids</taxon>
        <taxon>fabids</taxon>
        <taxon>Fagales</taxon>
        <taxon>Juglandaceae</taxon>
        <taxon>Juglans</taxon>
    </lineage>
</organism>
<dbReference type="EMBL" id="LIHL02000009">
    <property type="protein sequence ID" value="KAF5460791.1"/>
    <property type="molecule type" value="Genomic_DNA"/>
</dbReference>